<dbReference type="Pfam" id="PF01042">
    <property type="entry name" value="Ribonuc_L-PSP"/>
    <property type="match status" value="1"/>
</dbReference>
<dbReference type="CDD" id="cd06154">
    <property type="entry name" value="YjgF_YER057c_UK114_like_6"/>
    <property type="match status" value="1"/>
</dbReference>
<dbReference type="InterPro" id="IPR006175">
    <property type="entry name" value="YjgF/YER057c/UK114"/>
</dbReference>
<dbReference type="InterPro" id="IPR035959">
    <property type="entry name" value="RutC-like_sf"/>
</dbReference>
<evidence type="ECO:0000313" key="2">
    <source>
        <dbReference type="EMBL" id="MBP1902765.1"/>
    </source>
</evidence>
<accession>A0A8J7ULY5</accession>
<protein>
    <submittedName>
        <fullName evidence="2">Enamine deaminase RidA (YjgF/YER057c/UK114 family)</fullName>
    </submittedName>
</protein>
<dbReference type="OrthoDB" id="197953at2157"/>
<dbReference type="RefSeq" id="WP_210113622.1">
    <property type="nucleotide sequence ID" value="NZ_BAAADX010000007.1"/>
</dbReference>
<sequence length="129" mass="14326">MERKRISSGTEWESKVGYSRAVQKGSQVHVSGTTATSDAGDIVGKDDAYEQTKKALQNIEDALRETDTSLEDVVRTRMFVTDIDEWEAIGEAHGEVFRDVRPATSMVEVNRLIDPELLVEIEAVAIISE</sequence>
<dbReference type="PANTHER" id="PTHR43857:SF1">
    <property type="entry name" value="YJGH FAMILY PROTEIN"/>
    <property type="match status" value="1"/>
</dbReference>
<comment type="caution">
    <text evidence="2">The sequence shown here is derived from an EMBL/GenBank/DDBJ whole genome shotgun (WGS) entry which is preliminary data.</text>
</comment>
<evidence type="ECO:0000313" key="3">
    <source>
        <dbReference type="Proteomes" id="UP000770586"/>
    </source>
</evidence>
<organism evidence="2 3">
    <name type="scientific">Halorubrum trapanicum</name>
    <dbReference type="NCBI Taxonomy" id="29284"/>
    <lineage>
        <taxon>Archaea</taxon>
        <taxon>Methanobacteriati</taxon>
        <taxon>Methanobacteriota</taxon>
        <taxon>Stenosarchaea group</taxon>
        <taxon>Halobacteria</taxon>
        <taxon>Halobacteriales</taxon>
        <taxon>Haloferacaceae</taxon>
        <taxon>Halorubrum</taxon>
    </lineage>
</organism>
<keyword evidence="3" id="KW-1185">Reference proteome</keyword>
<feature type="region of interest" description="Disordered" evidence="1">
    <location>
        <begin position="22"/>
        <end position="42"/>
    </location>
</feature>
<dbReference type="EMBL" id="JAGGKE010000011">
    <property type="protein sequence ID" value="MBP1902765.1"/>
    <property type="molecule type" value="Genomic_DNA"/>
</dbReference>
<reference evidence="2 3" key="1">
    <citation type="submission" date="2021-03" db="EMBL/GenBank/DDBJ databases">
        <title>Genomic Encyclopedia of Type Strains, Phase IV (KMG-IV): sequencing the most valuable type-strain genomes for metagenomic binning, comparative biology and taxonomic classification.</title>
        <authorList>
            <person name="Goeker M."/>
        </authorList>
    </citation>
    <scope>NUCLEOTIDE SEQUENCE [LARGE SCALE GENOMIC DNA]</scope>
    <source>
        <strain evidence="2 3">DSM 12287</strain>
    </source>
</reference>
<feature type="compositionally biased region" description="Polar residues" evidence="1">
    <location>
        <begin position="24"/>
        <end position="37"/>
    </location>
</feature>
<dbReference type="AlphaFoldDB" id="A0A8J7ULY5"/>
<dbReference type="Proteomes" id="UP000770586">
    <property type="component" value="Unassembled WGS sequence"/>
</dbReference>
<evidence type="ECO:0000256" key="1">
    <source>
        <dbReference type="SAM" id="MobiDB-lite"/>
    </source>
</evidence>
<dbReference type="Gene3D" id="3.30.1330.40">
    <property type="entry name" value="RutC-like"/>
    <property type="match status" value="1"/>
</dbReference>
<name>A0A8J7ULY5_9EURY</name>
<dbReference type="PANTHER" id="PTHR43857">
    <property type="entry name" value="BLR7761 PROTEIN"/>
    <property type="match status" value="1"/>
</dbReference>
<proteinExistence type="predicted"/>
<gene>
    <name evidence="2" type="ORF">J2744_002461</name>
</gene>
<dbReference type="SUPFAM" id="SSF55298">
    <property type="entry name" value="YjgF-like"/>
    <property type="match status" value="1"/>
</dbReference>